<protein>
    <submittedName>
        <fullName evidence="1">Uncharacterized protein</fullName>
    </submittedName>
</protein>
<keyword evidence="2" id="KW-1185">Reference proteome</keyword>
<gene>
    <name evidence="1" type="ORF">JYU34_016230</name>
</gene>
<dbReference type="EMBL" id="JAHIBW010000022">
    <property type="protein sequence ID" value="KAG7299309.1"/>
    <property type="molecule type" value="Genomic_DNA"/>
</dbReference>
<reference evidence="1 2" key="1">
    <citation type="submission" date="2021-06" db="EMBL/GenBank/DDBJ databases">
        <title>A haploid diamondback moth (Plutella xylostella L.) genome assembly resolves 31 chromosomes and identifies a diamide resistance mutation.</title>
        <authorList>
            <person name="Ward C.M."/>
            <person name="Perry K.D."/>
            <person name="Baker G."/>
            <person name="Powis K."/>
            <person name="Heckel D.G."/>
            <person name="Baxter S.W."/>
        </authorList>
    </citation>
    <scope>NUCLEOTIDE SEQUENCE [LARGE SCALE GENOMIC DNA]</scope>
    <source>
        <strain evidence="1 2">LV</strain>
        <tissue evidence="1">Single pupa</tissue>
    </source>
</reference>
<organism evidence="1 2">
    <name type="scientific">Plutella xylostella</name>
    <name type="common">Diamondback moth</name>
    <name type="synonym">Plutella maculipennis</name>
    <dbReference type="NCBI Taxonomy" id="51655"/>
    <lineage>
        <taxon>Eukaryota</taxon>
        <taxon>Metazoa</taxon>
        <taxon>Ecdysozoa</taxon>
        <taxon>Arthropoda</taxon>
        <taxon>Hexapoda</taxon>
        <taxon>Insecta</taxon>
        <taxon>Pterygota</taxon>
        <taxon>Neoptera</taxon>
        <taxon>Endopterygota</taxon>
        <taxon>Lepidoptera</taxon>
        <taxon>Glossata</taxon>
        <taxon>Ditrysia</taxon>
        <taxon>Yponomeutoidea</taxon>
        <taxon>Plutellidae</taxon>
        <taxon>Plutella</taxon>
    </lineage>
</organism>
<accession>A0ABQ7Q261</accession>
<evidence type="ECO:0000313" key="1">
    <source>
        <dbReference type="EMBL" id="KAG7299309.1"/>
    </source>
</evidence>
<sequence length="74" mass="8379">MDIIRHKETRKAHPRIAILASQCGPKRRCSHYRDRSATAHLRGALGAWYSGPPLECCFYPAPSICVAIETRAEW</sequence>
<dbReference type="Proteomes" id="UP000823941">
    <property type="component" value="Chromosome 22"/>
</dbReference>
<comment type="caution">
    <text evidence="1">The sequence shown here is derived from an EMBL/GenBank/DDBJ whole genome shotgun (WGS) entry which is preliminary data.</text>
</comment>
<proteinExistence type="predicted"/>
<name>A0ABQ7Q261_PLUXY</name>
<evidence type="ECO:0000313" key="2">
    <source>
        <dbReference type="Proteomes" id="UP000823941"/>
    </source>
</evidence>